<reference evidence="1 2" key="1">
    <citation type="submission" date="2023-07" db="EMBL/GenBank/DDBJ databases">
        <title>Genomic Encyclopedia of Type Strains, Phase IV (KMG-IV): sequencing the most valuable type-strain genomes for metagenomic binning, comparative biology and taxonomic classification.</title>
        <authorList>
            <person name="Goeker M."/>
        </authorList>
    </citation>
    <scope>NUCLEOTIDE SEQUENCE [LARGE SCALE GENOMIC DNA]</scope>
    <source>
        <strain evidence="1 2">DSM 1277</strain>
    </source>
</reference>
<accession>A0ABU0DLX0</accession>
<gene>
    <name evidence="1" type="ORF">J2S76_003857</name>
</gene>
<name>A0ABU0DLX0_9HYPH</name>
<comment type="caution">
    <text evidence="1">The sequence shown here is derived from an EMBL/GenBank/DDBJ whole genome shotgun (WGS) entry which is preliminary data.</text>
</comment>
<keyword evidence="2" id="KW-1185">Reference proteome</keyword>
<evidence type="ECO:0000313" key="2">
    <source>
        <dbReference type="Proteomes" id="UP001238467"/>
    </source>
</evidence>
<sequence>MVFGEMAADILLWRFPALPEDVVFDIIEANAREREFVPDARGLKRIWKEMRRSEKAALFEDYDRADDGFGPERQAVLSATVAEAVKFDNDLYFKPDEEIHELYAQMAREQSVVFDKVRSEFDRDAFFNEPEATADFSVWMQMPMWTVNEAAALSLGKNPDILTPKSMKAIRRSKSNFAQVYAFRRTAIKRAVSGGHFKDPMPRADFIRWAAEHQIALPEPLAAVAAGLPESLPSPQERIAGRIRSAHQAAATKREDKSFHKMIAGMAVRYYKCGNDAMFSQAVKAITSDVHQIGHDIDDDTVRKHLKDALALPTNKKVI</sequence>
<dbReference type="RefSeq" id="WP_307063088.1">
    <property type="nucleotide sequence ID" value="NZ_JAUSUH010000011.1"/>
</dbReference>
<organism evidence="1 2">
    <name type="scientific">Ancylobacter vacuolatus</name>
    <dbReference type="NCBI Taxonomy" id="223389"/>
    <lineage>
        <taxon>Bacteria</taxon>
        <taxon>Pseudomonadati</taxon>
        <taxon>Pseudomonadota</taxon>
        <taxon>Alphaproteobacteria</taxon>
        <taxon>Hyphomicrobiales</taxon>
        <taxon>Xanthobacteraceae</taxon>
        <taxon>Ancylobacter</taxon>
    </lineage>
</organism>
<dbReference type="EMBL" id="JAUSUH010000011">
    <property type="protein sequence ID" value="MDQ0349409.1"/>
    <property type="molecule type" value="Genomic_DNA"/>
</dbReference>
<evidence type="ECO:0000313" key="1">
    <source>
        <dbReference type="EMBL" id="MDQ0349409.1"/>
    </source>
</evidence>
<protein>
    <submittedName>
        <fullName evidence="1">Uncharacterized protein</fullName>
    </submittedName>
</protein>
<dbReference type="Proteomes" id="UP001238467">
    <property type="component" value="Unassembled WGS sequence"/>
</dbReference>
<proteinExistence type="predicted"/>